<dbReference type="OrthoDB" id="9813383at2"/>
<dbReference type="Proteomes" id="UP000316313">
    <property type="component" value="Chromosome"/>
</dbReference>
<keyword evidence="1" id="KW-0378">Hydrolase</keyword>
<dbReference type="InterPro" id="IPR029062">
    <property type="entry name" value="Class_I_gatase-like"/>
</dbReference>
<dbReference type="InterPro" id="IPR044668">
    <property type="entry name" value="PuuD-like"/>
</dbReference>
<keyword evidence="2" id="KW-1185">Reference proteome</keyword>
<gene>
    <name evidence="1" type="ORF">E3D00_05380</name>
</gene>
<dbReference type="AlphaFoldDB" id="A0A4Y6UK86"/>
<dbReference type="PROSITE" id="PS51273">
    <property type="entry name" value="GATASE_TYPE_1"/>
    <property type="match status" value="1"/>
</dbReference>
<name>A0A4Y6UK86_9PROT</name>
<dbReference type="PANTHER" id="PTHR43235">
    <property type="entry name" value="GLUTAMINE AMIDOTRANSFERASE PB2B2.05-RELATED"/>
    <property type="match status" value="1"/>
</dbReference>
<dbReference type="SUPFAM" id="SSF52317">
    <property type="entry name" value="Class I glutamine amidotransferase-like"/>
    <property type="match status" value="1"/>
</dbReference>
<dbReference type="KEGG" id="ssam:E3D00_05380"/>
<evidence type="ECO:0000313" key="1">
    <source>
        <dbReference type="EMBL" id="QDH17058.1"/>
    </source>
</evidence>
<dbReference type="EMBL" id="CP038141">
    <property type="protein sequence ID" value="QDH17058.1"/>
    <property type="molecule type" value="Genomic_DNA"/>
</dbReference>
<dbReference type="RefSeq" id="WP_141460630.1">
    <property type="nucleotide sequence ID" value="NZ_CP038141.1"/>
</dbReference>
<sequence length="240" mass="26117">MIRCMSAIRPPLIGLTLDLDSGGEGKFSRYPYHALRENYLTAVSEAGGIPVCLGYDTKNINHIIQHLDGLIITGGDFDVDPQLYNEAPHPRTKPFPKRTTAERALLQHALHKDIPILGICGGMQLLAVEAGGSLIQHLDPALGHEQPNPRHEVGHPISVLPNTYLSKIVQSSQMSVNSSHHQAVKNSGSARISALAPDGTIEAIELIEKRFAIGVQWHPEFTLDPGDRRLYTALIEAAAP</sequence>
<accession>A0A4Y6UK86</accession>
<evidence type="ECO:0000313" key="2">
    <source>
        <dbReference type="Proteomes" id="UP000316313"/>
    </source>
</evidence>
<dbReference type="InterPro" id="IPR011697">
    <property type="entry name" value="Peptidase_C26"/>
</dbReference>
<dbReference type="CDD" id="cd01745">
    <property type="entry name" value="GATase1_2"/>
    <property type="match status" value="1"/>
</dbReference>
<dbReference type="GO" id="GO:0006598">
    <property type="term" value="P:polyamine catabolic process"/>
    <property type="evidence" value="ECO:0007669"/>
    <property type="project" value="TreeGrafter"/>
</dbReference>
<dbReference type="GO" id="GO:0005829">
    <property type="term" value="C:cytosol"/>
    <property type="evidence" value="ECO:0007669"/>
    <property type="project" value="TreeGrafter"/>
</dbReference>
<proteinExistence type="predicted"/>
<dbReference type="Pfam" id="PF07722">
    <property type="entry name" value="Peptidase_C26"/>
    <property type="match status" value="1"/>
</dbReference>
<reference evidence="1 2" key="1">
    <citation type="submission" date="2019-03" db="EMBL/GenBank/DDBJ databases">
        <title>The complete genome sequence of Swingsia samuiensis NBRC107927(T).</title>
        <authorList>
            <person name="Chua K.-O."/>
            <person name="Chan K.-G."/>
            <person name="See-Too W.-S."/>
        </authorList>
    </citation>
    <scope>NUCLEOTIDE SEQUENCE [LARGE SCALE GENOMIC DNA]</scope>
    <source>
        <strain evidence="1 2">AH83</strain>
    </source>
</reference>
<organism evidence="1 2">
    <name type="scientific">Swingsia samuiensis</name>
    <dbReference type="NCBI Taxonomy" id="1293412"/>
    <lineage>
        <taxon>Bacteria</taxon>
        <taxon>Pseudomonadati</taxon>
        <taxon>Pseudomonadota</taxon>
        <taxon>Alphaproteobacteria</taxon>
        <taxon>Acetobacterales</taxon>
        <taxon>Acetobacteraceae</taxon>
        <taxon>Swingsia</taxon>
    </lineage>
</organism>
<dbReference type="Gene3D" id="3.40.50.880">
    <property type="match status" value="1"/>
</dbReference>
<dbReference type="PANTHER" id="PTHR43235:SF1">
    <property type="entry name" value="GLUTAMINE AMIDOTRANSFERASE PB2B2.05-RELATED"/>
    <property type="match status" value="1"/>
</dbReference>
<dbReference type="GO" id="GO:0033969">
    <property type="term" value="F:gamma-glutamyl-gamma-aminobutyrate hydrolase activity"/>
    <property type="evidence" value="ECO:0007669"/>
    <property type="project" value="TreeGrafter"/>
</dbReference>
<protein>
    <submittedName>
        <fullName evidence="1">Gamma-glutamyl-gamma-aminobutyrate hydrolase family protein</fullName>
    </submittedName>
</protein>